<keyword evidence="2" id="KW-0238">DNA-binding</keyword>
<protein>
    <submittedName>
        <fullName evidence="8">NAC domain-containing protein 8</fullName>
    </submittedName>
</protein>
<sequence length="387" mass="42550">MARAWLINSRGLANKVKNAARSSAYQIKDCGANRDCPNCHFVIDNSDVLSEWPGLPAGVKFDPSDAELLEHLAAKCGVGNSKPHMFIDEFIPTLDGDNGIYYDHPANLPGSKNDGSSFHFFHKTINAYATGHRKRRKVDCHRSLAAEHVRWHKTGKTKPIMENGVQKGCKKIMVLYKSSKKGSKADKSNWVMHQYHLGTEDGEKEGEYVVSKIFYQQHKQSETNDNNLVIEDDVNALGTSPRTPITSAPNPPRPGKSVGCDDVPDEDVLHSSAKEAELVPGTQFEDNIGDTTWLAGESQADENCDLDCLEDTLLCKETFNSSTLLNGSFADRITDFPSNIYGVTGNSSTSCGIGDLENIDLGTPPDFQLADLQFGSQESLLGWLDRL</sequence>
<dbReference type="InterPro" id="IPR036093">
    <property type="entry name" value="NAC_dom_sf"/>
</dbReference>
<evidence type="ECO:0000256" key="3">
    <source>
        <dbReference type="ARBA" id="ARBA00023163"/>
    </source>
</evidence>
<keyword evidence="1" id="KW-0805">Transcription regulation</keyword>
<dbReference type="PROSITE" id="PS51005">
    <property type="entry name" value="NAC"/>
    <property type="match status" value="1"/>
</dbReference>
<evidence type="ECO:0000313" key="8">
    <source>
        <dbReference type="RefSeq" id="XP_008230522.1"/>
    </source>
</evidence>
<keyword evidence="7" id="KW-1185">Reference proteome</keyword>
<feature type="region of interest" description="Disordered" evidence="5">
    <location>
        <begin position="237"/>
        <end position="259"/>
    </location>
</feature>
<feature type="domain" description="NAC" evidence="6">
    <location>
        <begin position="55"/>
        <end position="216"/>
    </location>
</feature>
<dbReference type="SUPFAM" id="SSF101941">
    <property type="entry name" value="NAC domain"/>
    <property type="match status" value="1"/>
</dbReference>
<evidence type="ECO:0000313" key="7">
    <source>
        <dbReference type="Proteomes" id="UP000694861"/>
    </source>
</evidence>
<proteinExistence type="predicted"/>
<dbReference type="InterPro" id="IPR044799">
    <property type="entry name" value="SOG1-like"/>
</dbReference>
<keyword evidence="3" id="KW-0804">Transcription</keyword>
<evidence type="ECO:0000259" key="6">
    <source>
        <dbReference type="PROSITE" id="PS51005"/>
    </source>
</evidence>
<name>A0ABM0NVN4_PRUMU</name>
<dbReference type="GeneID" id="103329788"/>
<organism evidence="7 8">
    <name type="scientific">Prunus mume</name>
    <name type="common">Japanese apricot</name>
    <name type="synonym">Armeniaca mume</name>
    <dbReference type="NCBI Taxonomy" id="102107"/>
    <lineage>
        <taxon>Eukaryota</taxon>
        <taxon>Viridiplantae</taxon>
        <taxon>Streptophyta</taxon>
        <taxon>Embryophyta</taxon>
        <taxon>Tracheophyta</taxon>
        <taxon>Spermatophyta</taxon>
        <taxon>Magnoliopsida</taxon>
        <taxon>eudicotyledons</taxon>
        <taxon>Gunneridae</taxon>
        <taxon>Pentapetalae</taxon>
        <taxon>rosids</taxon>
        <taxon>fabids</taxon>
        <taxon>Rosales</taxon>
        <taxon>Rosaceae</taxon>
        <taxon>Amygdaloideae</taxon>
        <taxon>Amygdaleae</taxon>
        <taxon>Prunus</taxon>
    </lineage>
</organism>
<reference evidence="8" key="2">
    <citation type="submission" date="2025-08" db="UniProtKB">
        <authorList>
            <consortium name="RefSeq"/>
        </authorList>
    </citation>
    <scope>IDENTIFICATION</scope>
</reference>
<gene>
    <name evidence="8" type="primary">LOC103329788</name>
</gene>
<reference evidence="7" key="1">
    <citation type="journal article" date="2012" name="Nat. Commun.">
        <title>The genome of Prunus mume.</title>
        <authorList>
            <person name="Zhang Q."/>
            <person name="Chen W."/>
            <person name="Sun L."/>
            <person name="Zhao F."/>
            <person name="Huang B."/>
            <person name="Yang W."/>
            <person name="Tao Y."/>
            <person name="Wang J."/>
            <person name="Yuan Z."/>
            <person name="Fan G."/>
            <person name="Xing Z."/>
            <person name="Han C."/>
            <person name="Pan H."/>
            <person name="Zhong X."/>
            <person name="Shi W."/>
            <person name="Liang X."/>
            <person name="Du D."/>
            <person name="Sun F."/>
            <person name="Xu Z."/>
            <person name="Hao R."/>
            <person name="Lv T."/>
            <person name="Lv Y."/>
            <person name="Zheng Z."/>
            <person name="Sun M."/>
            <person name="Luo L."/>
            <person name="Cai M."/>
            <person name="Gao Y."/>
            <person name="Wang J."/>
            <person name="Yin Y."/>
            <person name="Xu X."/>
            <person name="Cheng T."/>
            <person name="Wang J."/>
        </authorList>
    </citation>
    <scope>NUCLEOTIDE SEQUENCE [LARGE SCALE GENOMIC DNA]</scope>
</reference>
<dbReference type="Gene3D" id="2.170.150.80">
    <property type="entry name" value="NAC domain"/>
    <property type="match status" value="1"/>
</dbReference>
<dbReference type="InterPro" id="IPR003441">
    <property type="entry name" value="NAC-dom"/>
</dbReference>
<dbReference type="Pfam" id="PF02365">
    <property type="entry name" value="NAM"/>
    <property type="match status" value="1"/>
</dbReference>
<feature type="compositionally biased region" description="Polar residues" evidence="5">
    <location>
        <begin position="237"/>
        <end position="248"/>
    </location>
</feature>
<keyword evidence="4" id="KW-0539">Nucleus</keyword>
<evidence type="ECO:0000256" key="1">
    <source>
        <dbReference type="ARBA" id="ARBA00023015"/>
    </source>
</evidence>
<dbReference type="PANTHER" id="PTHR31079:SF2">
    <property type="entry name" value="NAC DOMAIN CONTAINING PROTEIN 44-RELATED"/>
    <property type="match status" value="1"/>
</dbReference>
<dbReference type="PANTHER" id="PTHR31079">
    <property type="entry name" value="NAC DOMAIN-CONTAINING PROTEIN 73"/>
    <property type="match status" value="1"/>
</dbReference>
<dbReference type="RefSeq" id="XP_008230522.1">
    <property type="nucleotide sequence ID" value="XM_008232300.2"/>
</dbReference>
<accession>A0ABM0NVN4</accession>
<evidence type="ECO:0000256" key="2">
    <source>
        <dbReference type="ARBA" id="ARBA00023125"/>
    </source>
</evidence>
<evidence type="ECO:0000256" key="5">
    <source>
        <dbReference type="SAM" id="MobiDB-lite"/>
    </source>
</evidence>
<evidence type="ECO:0000256" key="4">
    <source>
        <dbReference type="ARBA" id="ARBA00023242"/>
    </source>
</evidence>
<dbReference type="Proteomes" id="UP000694861">
    <property type="component" value="Linkage group LG4"/>
</dbReference>